<comment type="caution">
    <text evidence="1">The sequence shown here is derived from an EMBL/GenBank/DDBJ whole genome shotgun (WGS) entry which is preliminary data.</text>
</comment>
<reference evidence="1 2" key="1">
    <citation type="submission" date="2011-08" db="EMBL/GenBank/DDBJ databases">
        <title>The Genome Sequence of Selenomonas noxia F0398.</title>
        <authorList>
            <consortium name="The Broad Institute Genome Sequencing Platform"/>
            <person name="Earl A."/>
            <person name="Ward D."/>
            <person name="Feldgarden M."/>
            <person name="Gevers D."/>
            <person name="Izard J."/>
            <person name="Ganesan A."/>
            <person name="Blanton J.M."/>
            <person name="Baranova O.V."/>
            <person name="Tanner A.C."/>
            <person name="Dewhirst F.E."/>
            <person name="Young S.K."/>
            <person name="Zeng Q."/>
            <person name="Gargeya S."/>
            <person name="Fitzgerald M."/>
            <person name="Haas B."/>
            <person name="Abouelleil A."/>
            <person name="Alvarado L."/>
            <person name="Arachchi H.M."/>
            <person name="Berlin A."/>
            <person name="Brown A."/>
            <person name="Chapman S.B."/>
            <person name="Chen Z."/>
            <person name="Dunbar C."/>
            <person name="Freedman E."/>
            <person name="Gearin G."/>
            <person name="Gellesch M."/>
            <person name="Goldberg J."/>
            <person name="Griggs A."/>
            <person name="Gujja S."/>
            <person name="Heiman D."/>
            <person name="Howarth C."/>
            <person name="Larson L."/>
            <person name="Lui A."/>
            <person name="MacDonald P.J.P."/>
            <person name="Montmayeur A."/>
            <person name="Murphy C."/>
            <person name="Neiman D."/>
            <person name="Pearson M."/>
            <person name="Priest M."/>
            <person name="Roberts A."/>
            <person name="Saif S."/>
            <person name="Shea T."/>
            <person name="Shenoy N."/>
            <person name="Sisk P."/>
            <person name="Stolte C."/>
            <person name="Sykes S."/>
            <person name="Wortman J."/>
            <person name="Nusbaum C."/>
            <person name="Birren B."/>
        </authorList>
    </citation>
    <scope>NUCLEOTIDE SEQUENCE [LARGE SCALE GENOMIC DNA]</scope>
    <source>
        <strain evidence="1 2">F0398</strain>
    </source>
</reference>
<dbReference type="EMBL" id="ADGH01000008">
    <property type="protein sequence ID" value="EHG25022.1"/>
    <property type="molecule type" value="Genomic_DNA"/>
</dbReference>
<accession>A0ABN0DQK8</accession>
<protein>
    <submittedName>
        <fullName evidence="1">Uncharacterized protein</fullName>
    </submittedName>
</protein>
<evidence type="ECO:0000313" key="2">
    <source>
        <dbReference type="Proteomes" id="UP000003175"/>
    </source>
</evidence>
<gene>
    <name evidence="1" type="ORF">HMPREF9432_01052</name>
</gene>
<sequence>MPLLSRCCRDQEGNSAVRCNESLHDPAHLAGNENPQDCHSVHHLQSAKKCTACQGVHWKLDASWEKKRTVWDLLPMTNSK</sequence>
<name>A0ABN0DQK8_9FIRM</name>
<dbReference type="Proteomes" id="UP000003175">
    <property type="component" value="Unassembled WGS sequence"/>
</dbReference>
<organism evidence="1 2">
    <name type="scientific">Selenomonas noxia F0398</name>
    <dbReference type="NCBI Taxonomy" id="702437"/>
    <lineage>
        <taxon>Bacteria</taxon>
        <taxon>Bacillati</taxon>
        <taxon>Bacillota</taxon>
        <taxon>Negativicutes</taxon>
        <taxon>Selenomonadales</taxon>
        <taxon>Selenomonadaceae</taxon>
        <taxon>Selenomonas</taxon>
    </lineage>
</organism>
<keyword evidence="2" id="KW-1185">Reference proteome</keyword>
<proteinExistence type="predicted"/>
<evidence type="ECO:0000313" key="1">
    <source>
        <dbReference type="EMBL" id="EHG25022.1"/>
    </source>
</evidence>